<keyword evidence="5 9" id="KW-0653">Protein transport</keyword>
<reference evidence="11" key="2">
    <citation type="journal article" date="2016" name="Genome Announc.">
        <title>Draft Genome Sequences of Two Novel Amoeba-Resistant Intranuclear Bacteria, 'Candidatus Berkiella cookevillensis' and 'Candidatus Berkiella aquae'.</title>
        <authorList>
            <person name="Mehari Y.T."/>
            <person name="Arivett B.A."/>
            <person name="Farone A.L."/>
            <person name="Gunderson J.H."/>
            <person name="Farone M.B."/>
        </authorList>
    </citation>
    <scope>NUCLEOTIDE SEQUENCE</scope>
    <source>
        <strain evidence="11">HT99</strain>
    </source>
</reference>
<evidence type="ECO:0000256" key="3">
    <source>
        <dbReference type="ARBA" id="ARBA00022475"/>
    </source>
</evidence>
<dbReference type="GO" id="GO:0008320">
    <property type="term" value="F:protein transmembrane transporter activity"/>
    <property type="evidence" value="ECO:0007669"/>
    <property type="project" value="UniProtKB-UniRule"/>
</dbReference>
<evidence type="ECO:0000256" key="5">
    <source>
        <dbReference type="ARBA" id="ARBA00022927"/>
    </source>
</evidence>
<organism evidence="10">
    <name type="scientific">Candidatus Berkiella aquae</name>
    <dbReference type="NCBI Taxonomy" id="295108"/>
    <lineage>
        <taxon>Bacteria</taxon>
        <taxon>Pseudomonadati</taxon>
        <taxon>Pseudomonadota</taxon>
        <taxon>Gammaproteobacteria</taxon>
        <taxon>Candidatus Berkiellales</taxon>
        <taxon>Candidatus Berkiellaceae</taxon>
        <taxon>Candidatus Berkiella</taxon>
    </lineage>
</organism>
<feature type="transmembrane region" description="Helical" evidence="9">
    <location>
        <begin position="6"/>
        <end position="24"/>
    </location>
</feature>
<dbReference type="HAMAP" id="MF_00236">
    <property type="entry name" value="TatA_E"/>
    <property type="match status" value="1"/>
</dbReference>
<dbReference type="EMBL" id="LKAJ01000002">
    <property type="protein sequence ID" value="KRG22153.1"/>
    <property type="molecule type" value="Genomic_DNA"/>
</dbReference>
<evidence type="ECO:0000313" key="12">
    <source>
        <dbReference type="Proteomes" id="UP000051497"/>
    </source>
</evidence>
<evidence type="ECO:0000313" key="10">
    <source>
        <dbReference type="EMBL" id="KRG22153.1"/>
    </source>
</evidence>
<gene>
    <name evidence="9 10" type="primary">tatA</name>
    <name evidence="10" type="ORF">HT99x_00570</name>
    <name evidence="11" type="ORF">HT99x_014490</name>
</gene>
<dbReference type="GO" id="GO:0043953">
    <property type="term" value="P:protein transport by the Tat complex"/>
    <property type="evidence" value="ECO:0007669"/>
    <property type="project" value="UniProtKB-UniRule"/>
</dbReference>
<keyword evidence="7 9" id="KW-0811">Translocation</keyword>
<dbReference type="EMBL" id="LKAJ02000001">
    <property type="protein sequence ID" value="MCS5712644.1"/>
    <property type="molecule type" value="Genomic_DNA"/>
</dbReference>
<keyword evidence="3 9" id="KW-1003">Cell membrane</keyword>
<comment type="caution">
    <text evidence="10">The sequence shown here is derived from an EMBL/GenBank/DDBJ whole genome shotgun (WGS) entry which is preliminary data.</text>
</comment>
<comment type="subunit">
    <text evidence="9">The Tat system comprises two distinct complexes: a TatABC complex, containing multiple copies of TatA, TatB and TatC subunits, and a separate TatA complex, containing only TatA subunits. Substrates initially bind to the TatABC complex, which probably triggers association of the separate TatA complex to form the active translocon.</text>
</comment>
<evidence type="ECO:0000256" key="9">
    <source>
        <dbReference type="HAMAP-Rule" id="MF_00236"/>
    </source>
</evidence>
<dbReference type="InterPro" id="IPR006312">
    <property type="entry name" value="TatA/E"/>
</dbReference>
<protein>
    <recommendedName>
        <fullName evidence="9">Sec-independent protein translocase protein TatA</fullName>
    </recommendedName>
</protein>
<keyword evidence="12" id="KW-1185">Reference proteome</keyword>
<name>A0A0Q9YQG0_9GAMM</name>
<dbReference type="STRING" id="295108.HT99x_00570"/>
<accession>A0A0Q9YQG0</accession>
<evidence type="ECO:0000256" key="2">
    <source>
        <dbReference type="ARBA" id="ARBA00022448"/>
    </source>
</evidence>
<dbReference type="InterPro" id="IPR003369">
    <property type="entry name" value="TatA/B/E"/>
</dbReference>
<comment type="similarity">
    <text evidence="9">Belongs to the TatA/E family.</text>
</comment>
<evidence type="ECO:0000256" key="1">
    <source>
        <dbReference type="ARBA" id="ARBA00004162"/>
    </source>
</evidence>
<reference evidence="11" key="3">
    <citation type="submission" date="2021-06" db="EMBL/GenBank/DDBJ databases">
        <title>Genomic Description and Analysis of Intracellular Bacteria, Candidatus Berkiella cookevillensis and Candidatus Berkiella aquae.</title>
        <authorList>
            <person name="Kidane D.T."/>
            <person name="Mehari Y.T."/>
            <person name="Rice F.C."/>
            <person name="Arivett B.A."/>
            <person name="Farone A.L."/>
            <person name="Berk S.G."/>
            <person name="Farone M.B."/>
        </authorList>
    </citation>
    <scope>NUCLEOTIDE SEQUENCE</scope>
    <source>
        <strain evidence="11">HT99</strain>
    </source>
</reference>
<keyword evidence="8 9" id="KW-0472">Membrane</keyword>
<evidence type="ECO:0000256" key="6">
    <source>
        <dbReference type="ARBA" id="ARBA00022989"/>
    </source>
</evidence>
<dbReference type="AlphaFoldDB" id="A0A0Q9YQG0"/>
<keyword evidence="2 9" id="KW-0813">Transport</keyword>
<comment type="function">
    <text evidence="9">Part of the twin-arginine translocation (Tat) system that transports large folded proteins containing a characteristic twin-arginine motif in their signal peptide across membranes. TatA could form the protein-conducting channel of the Tat system.</text>
</comment>
<dbReference type="Pfam" id="PF02416">
    <property type="entry name" value="TatA_B_E"/>
    <property type="match status" value="1"/>
</dbReference>
<keyword evidence="6 9" id="KW-1133">Transmembrane helix</keyword>
<evidence type="ECO:0000256" key="8">
    <source>
        <dbReference type="ARBA" id="ARBA00023136"/>
    </source>
</evidence>
<dbReference type="PANTHER" id="PTHR42982:SF1">
    <property type="entry name" value="SEC-INDEPENDENT PROTEIN TRANSLOCASE PROTEIN TATA"/>
    <property type="match status" value="1"/>
</dbReference>
<dbReference type="PANTHER" id="PTHR42982">
    <property type="entry name" value="SEC-INDEPENDENT PROTEIN TRANSLOCASE PROTEIN TATA"/>
    <property type="match status" value="1"/>
</dbReference>
<evidence type="ECO:0000256" key="4">
    <source>
        <dbReference type="ARBA" id="ARBA00022692"/>
    </source>
</evidence>
<dbReference type="GO" id="GO:0033281">
    <property type="term" value="C:TAT protein transport complex"/>
    <property type="evidence" value="ECO:0007669"/>
    <property type="project" value="UniProtKB-UniRule"/>
</dbReference>
<dbReference type="Gene3D" id="1.20.5.3310">
    <property type="match status" value="1"/>
</dbReference>
<sequence length="66" mass="7094">MGIGGISPGSLILIFLIVVLLFGTKKLQTLGEDFGKAIKGFRKGLHGITDETNVPHTNTDKKSIEQ</sequence>
<reference evidence="10" key="1">
    <citation type="submission" date="2015-09" db="EMBL/GenBank/DDBJ databases">
        <title>Draft Genome Sequences of Two Novel Amoeba-resistant Intranuclear Bacteria, Candidatus Berkiella cookevillensis and Candidatus Berkiella aquae.</title>
        <authorList>
            <person name="Mehari Y.T."/>
            <person name="Arivett B.A."/>
            <person name="Farone A.L."/>
            <person name="Gunderson J.H."/>
            <person name="Farone M.B."/>
        </authorList>
    </citation>
    <scope>NUCLEOTIDE SEQUENCE [LARGE SCALE GENOMIC DNA]</scope>
    <source>
        <strain evidence="10">HT99</strain>
    </source>
</reference>
<evidence type="ECO:0000256" key="7">
    <source>
        <dbReference type="ARBA" id="ARBA00023010"/>
    </source>
</evidence>
<dbReference type="NCBIfam" id="TIGR01411">
    <property type="entry name" value="tatAE"/>
    <property type="match status" value="1"/>
</dbReference>
<evidence type="ECO:0000313" key="11">
    <source>
        <dbReference type="EMBL" id="MCS5712644.1"/>
    </source>
</evidence>
<comment type="subcellular location">
    <subcellularLocation>
        <location evidence="1 9">Cell membrane</location>
        <topology evidence="1 9">Single-pass membrane protein</topology>
    </subcellularLocation>
</comment>
<keyword evidence="4 9" id="KW-0812">Transmembrane</keyword>
<dbReference type="RefSeq" id="WP_075065214.1">
    <property type="nucleotide sequence ID" value="NZ_LKAJ02000001.1"/>
</dbReference>
<dbReference type="Proteomes" id="UP000051497">
    <property type="component" value="Unassembled WGS sequence"/>
</dbReference>
<proteinExistence type="inferred from homology"/>